<keyword evidence="4" id="KW-1185">Reference proteome</keyword>
<feature type="chain" id="PRO_5015801535" evidence="2">
    <location>
        <begin position="21"/>
        <end position="467"/>
    </location>
</feature>
<dbReference type="GO" id="GO:0015562">
    <property type="term" value="F:efflux transmembrane transporter activity"/>
    <property type="evidence" value="ECO:0007669"/>
    <property type="project" value="InterPro"/>
</dbReference>
<organism evidence="3 4">
    <name type="scientific">Chelatococcus asaccharovorans</name>
    <dbReference type="NCBI Taxonomy" id="28210"/>
    <lineage>
        <taxon>Bacteria</taxon>
        <taxon>Pseudomonadati</taxon>
        <taxon>Pseudomonadota</taxon>
        <taxon>Alphaproteobacteria</taxon>
        <taxon>Hyphomicrobiales</taxon>
        <taxon>Chelatococcaceae</taxon>
        <taxon>Chelatococcus</taxon>
    </lineage>
</organism>
<dbReference type="EMBL" id="QJJK01000004">
    <property type="protein sequence ID" value="PXW60276.1"/>
    <property type="molecule type" value="Genomic_DNA"/>
</dbReference>
<dbReference type="GO" id="GO:0005886">
    <property type="term" value="C:plasma membrane"/>
    <property type="evidence" value="ECO:0007669"/>
    <property type="project" value="UniProtKB-SubCell"/>
</dbReference>
<proteinExistence type="inferred from homology"/>
<dbReference type="OrthoDB" id="9783100at2"/>
<gene>
    <name evidence="3" type="ORF">C7450_104329</name>
</gene>
<dbReference type="Pfam" id="PF02321">
    <property type="entry name" value="OEP"/>
    <property type="match status" value="2"/>
</dbReference>
<dbReference type="Proteomes" id="UP000248021">
    <property type="component" value="Unassembled WGS sequence"/>
</dbReference>
<keyword evidence="2" id="KW-0732">Signal</keyword>
<protein>
    <submittedName>
        <fullName evidence="3">NodT family efflux transporter outer membrane factor (OMF) lipoprotein</fullName>
    </submittedName>
</protein>
<dbReference type="InterPro" id="IPR003423">
    <property type="entry name" value="OMP_efflux"/>
</dbReference>
<keyword evidence="2 3" id="KW-0449">Lipoprotein</keyword>
<dbReference type="SUPFAM" id="SSF56954">
    <property type="entry name" value="Outer membrane efflux proteins (OEP)"/>
    <property type="match status" value="1"/>
</dbReference>
<name>A0A2V3U8Y6_9HYPH</name>
<keyword evidence="2" id="KW-1134">Transmembrane beta strand</keyword>
<reference evidence="3 4" key="1">
    <citation type="submission" date="2018-05" db="EMBL/GenBank/DDBJ databases">
        <title>Genomic Encyclopedia of Type Strains, Phase IV (KMG-IV): sequencing the most valuable type-strain genomes for metagenomic binning, comparative biology and taxonomic classification.</title>
        <authorList>
            <person name="Goeker M."/>
        </authorList>
    </citation>
    <scope>NUCLEOTIDE SEQUENCE [LARGE SCALE GENOMIC DNA]</scope>
    <source>
        <strain evidence="3 4">DSM 6462</strain>
    </source>
</reference>
<evidence type="ECO:0000256" key="1">
    <source>
        <dbReference type="ARBA" id="ARBA00007613"/>
    </source>
</evidence>
<dbReference type="PANTHER" id="PTHR30203:SF33">
    <property type="entry name" value="BLR4455 PROTEIN"/>
    <property type="match status" value="1"/>
</dbReference>
<dbReference type="PANTHER" id="PTHR30203">
    <property type="entry name" value="OUTER MEMBRANE CATION EFFLUX PROTEIN"/>
    <property type="match status" value="1"/>
</dbReference>
<evidence type="ECO:0000313" key="4">
    <source>
        <dbReference type="Proteomes" id="UP000248021"/>
    </source>
</evidence>
<dbReference type="NCBIfam" id="TIGR01845">
    <property type="entry name" value="outer_NodT"/>
    <property type="match status" value="1"/>
</dbReference>
<dbReference type="InterPro" id="IPR010131">
    <property type="entry name" value="MdtP/NodT-like"/>
</dbReference>
<dbReference type="RefSeq" id="WP_110374602.1">
    <property type="nucleotide sequence ID" value="NZ_JAHBRY010000001.1"/>
</dbReference>
<dbReference type="PROSITE" id="PS51257">
    <property type="entry name" value="PROKAR_LIPOPROTEIN"/>
    <property type="match status" value="1"/>
</dbReference>
<evidence type="ECO:0000313" key="3">
    <source>
        <dbReference type="EMBL" id="PXW60276.1"/>
    </source>
</evidence>
<evidence type="ECO:0000256" key="2">
    <source>
        <dbReference type="RuleBase" id="RU362097"/>
    </source>
</evidence>
<keyword evidence="2" id="KW-0472">Membrane</keyword>
<comment type="similarity">
    <text evidence="1 2">Belongs to the outer membrane factor (OMF) (TC 1.B.17) family.</text>
</comment>
<dbReference type="Gene3D" id="1.20.1600.10">
    <property type="entry name" value="Outer membrane efflux proteins (OEP)"/>
    <property type="match status" value="1"/>
</dbReference>
<dbReference type="Gene3D" id="2.20.200.10">
    <property type="entry name" value="Outer membrane efflux proteins (OEP)"/>
    <property type="match status" value="1"/>
</dbReference>
<comment type="caution">
    <text evidence="3">The sequence shown here is derived from an EMBL/GenBank/DDBJ whole genome shotgun (WGS) entry which is preliminary data.</text>
</comment>
<comment type="subcellular location">
    <subcellularLocation>
        <location evidence="2">Cell membrane</location>
        <topology evidence="2">Lipid-anchor</topology>
    </subcellularLocation>
</comment>
<keyword evidence="2" id="KW-0564">Palmitate</keyword>
<keyword evidence="2" id="KW-0812">Transmembrane</keyword>
<dbReference type="AlphaFoldDB" id="A0A2V3U8Y6"/>
<accession>A0A2V3U8Y6</accession>
<feature type="signal peptide" evidence="2">
    <location>
        <begin position="1"/>
        <end position="20"/>
    </location>
</feature>
<sequence length="467" mass="49007">MTIRRIIHFGCGAALMTSLAGCIGTPAEKPAVAEPRGWSAPVANGAPTWPAPEWWSGFGSRELDRVVVTAHANNTDIAIAATRILQAEARTRIVGAALFPRISFNADAALRGNAGNSSVTRSYGAGIGGSYEVDLWGRLRANESAAQALLRASTADQSTVALSITADVVNNYLIVLSLRDRLRIARSNLANAQSVLTTIEARVRAGAGTDLDLAQQRAVIAGQEAALPQLERQEFEARSALAVLLDQPLDTLTVVGGSLSGIRAPQVKPGLPSGLLTRRPDIKAAEERLAAAGADVQAARAAFFPTISLTGSSNLASAALTALFSGGSYSYGLAAGLVQPIFEGGRLIAERDLALASQQELVASYRAVIASAFADVSVALKAVETLNRQAVFVAEQQRQAQIAFRLADARYRAGATDLITLLDAQRTLFQAEDQMAVVNLQRLQASVGLFRALGGGWQAMPGVAASR</sequence>